<protein>
    <submittedName>
        <fullName evidence="2">Uncharacterized protein</fullName>
    </submittedName>
</protein>
<reference evidence="2 3" key="1">
    <citation type="journal article" date="2018" name="Cell">
        <title>The Chara Genome: Secondary Complexity and Implications for Plant Terrestrialization.</title>
        <authorList>
            <person name="Nishiyama T."/>
            <person name="Sakayama H."/>
            <person name="Vries J.D."/>
            <person name="Buschmann H."/>
            <person name="Saint-Marcoux D."/>
            <person name="Ullrich K.K."/>
            <person name="Haas F.B."/>
            <person name="Vanderstraeten L."/>
            <person name="Becker D."/>
            <person name="Lang D."/>
            <person name="Vosolsobe S."/>
            <person name="Rombauts S."/>
            <person name="Wilhelmsson P.K.I."/>
            <person name="Janitza P."/>
            <person name="Kern R."/>
            <person name="Heyl A."/>
            <person name="Rumpler F."/>
            <person name="Villalobos L.I.A.C."/>
            <person name="Clay J.M."/>
            <person name="Skokan R."/>
            <person name="Toyoda A."/>
            <person name="Suzuki Y."/>
            <person name="Kagoshima H."/>
            <person name="Schijlen E."/>
            <person name="Tajeshwar N."/>
            <person name="Catarino B."/>
            <person name="Hetherington A.J."/>
            <person name="Saltykova A."/>
            <person name="Bonnot C."/>
            <person name="Breuninger H."/>
            <person name="Symeonidi A."/>
            <person name="Radhakrishnan G.V."/>
            <person name="Van Nieuwerburgh F."/>
            <person name="Deforce D."/>
            <person name="Chang C."/>
            <person name="Karol K.G."/>
            <person name="Hedrich R."/>
            <person name="Ulvskov P."/>
            <person name="Glockner G."/>
            <person name="Delwiche C.F."/>
            <person name="Petrasek J."/>
            <person name="Van de Peer Y."/>
            <person name="Friml J."/>
            <person name="Beilby M."/>
            <person name="Dolan L."/>
            <person name="Kohara Y."/>
            <person name="Sugano S."/>
            <person name="Fujiyama A."/>
            <person name="Delaux P.-M."/>
            <person name="Quint M."/>
            <person name="TheiBen G."/>
            <person name="Hagemann M."/>
            <person name="Harholt J."/>
            <person name="Dunand C."/>
            <person name="Zachgo S."/>
            <person name="Langdale J."/>
            <person name="Maumus F."/>
            <person name="Straeten D.V.D."/>
            <person name="Gould S.B."/>
            <person name="Rensing S.A."/>
        </authorList>
    </citation>
    <scope>NUCLEOTIDE SEQUENCE [LARGE SCALE GENOMIC DNA]</scope>
    <source>
        <strain evidence="2 3">S276</strain>
    </source>
</reference>
<accession>A0A388LNK5</accession>
<evidence type="ECO:0000313" key="3">
    <source>
        <dbReference type="Proteomes" id="UP000265515"/>
    </source>
</evidence>
<feature type="region of interest" description="Disordered" evidence="1">
    <location>
        <begin position="171"/>
        <end position="190"/>
    </location>
</feature>
<keyword evidence="3" id="KW-1185">Reference proteome</keyword>
<dbReference type="EMBL" id="BFEA01000456">
    <property type="protein sequence ID" value="GBG83898.1"/>
    <property type="molecule type" value="Genomic_DNA"/>
</dbReference>
<comment type="caution">
    <text evidence="2">The sequence shown here is derived from an EMBL/GenBank/DDBJ whole genome shotgun (WGS) entry which is preliminary data.</text>
</comment>
<evidence type="ECO:0000256" key="1">
    <source>
        <dbReference type="SAM" id="MobiDB-lite"/>
    </source>
</evidence>
<evidence type="ECO:0000313" key="2">
    <source>
        <dbReference type="EMBL" id="GBG83898.1"/>
    </source>
</evidence>
<feature type="region of interest" description="Disordered" evidence="1">
    <location>
        <begin position="1"/>
        <end position="68"/>
    </location>
</feature>
<name>A0A388LNK5_CHABU</name>
<proteinExistence type="predicted"/>
<dbReference type="AlphaFoldDB" id="A0A388LNK5"/>
<sequence>MGIRSGSEGLHSEGGLEEADAAQGTGRTGPPRPGPASASLANAQFAVGHAGSSKSHLGAANPAAHSPHRRERLMKLKEAIPTQWTDILTENRLREGEWVRKKGEPWPRQLYRVVRVQDNALGVMEWELTDGWEGLGSPLRPSTKGVQTLQVGEVETVAVCDNETLGRPNGEYRPFKVGTPRPQLVIDPKN</sequence>
<dbReference type="Gramene" id="GBG83898">
    <property type="protein sequence ID" value="GBG83898"/>
    <property type="gene ID" value="CBR_g37769"/>
</dbReference>
<organism evidence="2 3">
    <name type="scientific">Chara braunii</name>
    <name type="common">Braun's stonewort</name>
    <dbReference type="NCBI Taxonomy" id="69332"/>
    <lineage>
        <taxon>Eukaryota</taxon>
        <taxon>Viridiplantae</taxon>
        <taxon>Streptophyta</taxon>
        <taxon>Charophyceae</taxon>
        <taxon>Charales</taxon>
        <taxon>Characeae</taxon>
        <taxon>Chara</taxon>
    </lineage>
</organism>
<gene>
    <name evidence="2" type="ORF">CBR_g37769</name>
</gene>
<dbReference type="Proteomes" id="UP000265515">
    <property type="component" value="Unassembled WGS sequence"/>
</dbReference>